<dbReference type="RefSeq" id="WP_190474863.1">
    <property type="nucleotide sequence ID" value="NZ_JACJPW010000156.1"/>
</dbReference>
<evidence type="ECO:0000313" key="1">
    <source>
        <dbReference type="EMBL" id="MBD2185987.1"/>
    </source>
</evidence>
<dbReference type="AlphaFoldDB" id="A0A926VL82"/>
<name>A0A926VL82_9CYAN</name>
<dbReference type="EMBL" id="JACJPW010000156">
    <property type="protein sequence ID" value="MBD2185987.1"/>
    <property type="molecule type" value="Genomic_DNA"/>
</dbReference>
<reference evidence="1" key="1">
    <citation type="journal article" date="2015" name="ISME J.">
        <title>Draft Genome Sequence of Streptomyces incarnatus NRRL8089, which Produces the Nucleoside Antibiotic Sinefungin.</title>
        <authorList>
            <person name="Oshima K."/>
            <person name="Hattori M."/>
            <person name="Shimizu H."/>
            <person name="Fukuda K."/>
            <person name="Nemoto M."/>
            <person name="Inagaki K."/>
            <person name="Tamura T."/>
        </authorList>
    </citation>
    <scope>NUCLEOTIDE SEQUENCE</scope>
    <source>
        <strain evidence="1">FACHB-1375</strain>
    </source>
</reference>
<proteinExistence type="predicted"/>
<keyword evidence="2" id="KW-1185">Reference proteome</keyword>
<comment type="caution">
    <text evidence="1">The sequence shown here is derived from an EMBL/GenBank/DDBJ whole genome shotgun (WGS) entry which is preliminary data.</text>
</comment>
<protein>
    <submittedName>
        <fullName evidence="1">Uncharacterized protein</fullName>
    </submittedName>
</protein>
<accession>A0A926VL82</accession>
<gene>
    <name evidence="1" type="ORF">H6G03_33840</name>
</gene>
<dbReference type="Proteomes" id="UP000641646">
    <property type="component" value="Unassembled WGS sequence"/>
</dbReference>
<reference evidence="1" key="2">
    <citation type="submission" date="2020-08" db="EMBL/GenBank/DDBJ databases">
        <authorList>
            <person name="Chen M."/>
            <person name="Teng W."/>
            <person name="Zhao L."/>
            <person name="Hu C."/>
            <person name="Zhou Y."/>
            <person name="Han B."/>
            <person name="Song L."/>
            <person name="Shu W."/>
        </authorList>
    </citation>
    <scope>NUCLEOTIDE SEQUENCE</scope>
    <source>
        <strain evidence="1">FACHB-1375</strain>
    </source>
</reference>
<sequence length="59" mass="7238">MTKVSLSKRILNDELHRNLLFSRCLLEYRYLEQQEIKRWYDVHPLIKGIDEFKEACNQI</sequence>
<organism evidence="1 2">
    <name type="scientific">Aerosakkonema funiforme FACHB-1375</name>
    <dbReference type="NCBI Taxonomy" id="2949571"/>
    <lineage>
        <taxon>Bacteria</taxon>
        <taxon>Bacillati</taxon>
        <taxon>Cyanobacteriota</taxon>
        <taxon>Cyanophyceae</taxon>
        <taxon>Oscillatoriophycideae</taxon>
        <taxon>Aerosakkonematales</taxon>
        <taxon>Aerosakkonemataceae</taxon>
        <taxon>Aerosakkonema</taxon>
    </lineage>
</organism>
<evidence type="ECO:0000313" key="2">
    <source>
        <dbReference type="Proteomes" id="UP000641646"/>
    </source>
</evidence>